<sequence>MDAQDAEETTSHFWKTIKNEIRMPVKLHVRNIFKHLALENHRYIKRLDDQSLVEELERFARGAVYKCKFSEIGTNDGDNIRFYGNWATQPEKFSFTAGEMGILKSILDLCKNRDDDFWKAPTDSQSIKRSMVIFNELIKGHEFNRKVRKDGQSGSTALRMLNESLVDNYQVNKYNHRFQEPLKMLSMFIYLTGGAFLYKMLGSNFPIPSLETIGRYKGRTATRLEGECDINGFRSFVKSRGITTDHIFVSEDATKATPDVQYDARHDLLVGLVAPKDENAMPQTNYYKVTSLRALQEYFRTGKLAIYIYVFVIQPLQKDAPFYCFSLYGDDSCFTADDCEKRWKYLTGVLEQDFKVEGFASDGDPRLLKGMRKASHIDNTTEDHTFDILGFRGEYTPPKIFFQDFVHILTKLRNRLLKESIVLALGGYSISSSHLWYLVNRFGKDNHGLTPTILNNVDKMNFDSARKMCTVRVINLLKKVPGSRGTREYLTLMNLVMHAFLSTKLTPLKRLYCMAYSVFFLRLWRISLSKTMGLSVTHNFITINTYWCIEINFHGLVNLLLKQIIDPQRSSIFLPWMCGSQSCEALFKLLRCIATTFNAVLNCSVLEGLRKVQRVEVIGDIMGHDFSKDGEQINFPNQKVLNASFDKIENDDLAGNFDDDIFNSDLSVSALNTVIEKAKSDVFQVLQELDIKFVSEDECLKVATFSNEEVSAEKERPKLANTVITTRIDPEAVAILDVDERPTEEYASFNFKDYSDQIPDKDCVPPRLLPVMNVKDGKKSLMLKHSIVWRMKQDRGRPSNDRLTRVQQFHSNGAAEETVGANSIDRLNFRQINNIEVLKEIYMHDWCLFETELPKKIKKKRYLIGFIMSFGYMEGATWKEIGYSLDHVKIKYHGKKNCSQAMESTGGNAEGEILGASEERCEEDDEDYWLADKRIGVVGQWYNADKHGLLCIESQYIPGYVELNRYKCHIPTLDVDDDEKIKLPINVYRQLREWLVAVSDK</sequence>
<reference evidence="1" key="1">
    <citation type="submission" date="2023-04" db="EMBL/GenBank/DDBJ databases">
        <title>A chromosome-level genome assembly of the parasitoid wasp Eretmocerus hayati.</title>
        <authorList>
            <person name="Zhong Y."/>
            <person name="Liu S."/>
            <person name="Liu Y."/>
        </authorList>
    </citation>
    <scope>NUCLEOTIDE SEQUENCE</scope>
    <source>
        <strain evidence="1">ZJU_SS_LIU_2023</strain>
    </source>
</reference>
<organism evidence="1 2">
    <name type="scientific">Eretmocerus hayati</name>
    <dbReference type="NCBI Taxonomy" id="131215"/>
    <lineage>
        <taxon>Eukaryota</taxon>
        <taxon>Metazoa</taxon>
        <taxon>Ecdysozoa</taxon>
        <taxon>Arthropoda</taxon>
        <taxon>Hexapoda</taxon>
        <taxon>Insecta</taxon>
        <taxon>Pterygota</taxon>
        <taxon>Neoptera</taxon>
        <taxon>Endopterygota</taxon>
        <taxon>Hymenoptera</taxon>
        <taxon>Apocrita</taxon>
        <taxon>Proctotrupomorpha</taxon>
        <taxon>Chalcidoidea</taxon>
        <taxon>Aphelinidae</taxon>
        <taxon>Aphelininae</taxon>
        <taxon>Eretmocerus</taxon>
    </lineage>
</organism>
<name>A0ACC2N953_9HYME</name>
<protein>
    <submittedName>
        <fullName evidence="1">Uncharacterized protein</fullName>
    </submittedName>
</protein>
<accession>A0ACC2N953</accession>
<dbReference type="Proteomes" id="UP001239111">
    <property type="component" value="Chromosome 4"/>
</dbReference>
<comment type="caution">
    <text evidence="1">The sequence shown here is derived from an EMBL/GenBank/DDBJ whole genome shotgun (WGS) entry which is preliminary data.</text>
</comment>
<keyword evidence="2" id="KW-1185">Reference proteome</keyword>
<gene>
    <name evidence="1" type="ORF">QAD02_009378</name>
</gene>
<proteinExistence type="predicted"/>
<evidence type="ECO:0000313" key="2">
    <source>
        <dbReference type="Proteomes" id="UP001239111"/>
    </source>
</evidence>
<evidence type="ECO:0000313" key="1">
    <source>
        <dbReference type="EMBL" id="KAJ8667715.1"/>
    </source>
</evidence>
<dbReference type="EMBL" id="CM056744">
    <property type="protein sequence ID" value="KAJ8667715.1"/>
    <property type="molecule type" value="Genomic_DNA"/>
</dbReference>